<feature type="transmembrane region" description="Helical" evidence="1">
    <location>
        <begin position="240"/>
        <end position="258"/>
    </location>
</feature>
<dbReference type="STRING" id="1459636.NTE_02971"/>
<dbReference type="AlphaFoldDB" id="A0A075MTQ7"/>
<keyword evidence="1" id="KW-0812">Transmembrane</keyword>
<keyword evidence="1" id="KW-1133">Transmembrane helix</keyword>
<dbReference type="EMBL" id="CP007174">
    <property type="protein sequence ID" value="AIF85006.1"/>
    <property type="molecule type" value="Genomic_DNA"/>
</dbReference>
<evidence type="ECO:0000256" key="1">
    <source>
        <dbReference type="SAM" id="Phobius"/>
    </source>
</evidence>
<dbReference type="eggNOG" id="arCOG05900">
    <property type="taxonomic scope" value="Archaea"/>
</dbReference>
<reference evidence="2 3" key="1">
    <citation type="journal article" date="2014" name="PLoS ONE">
        <title>Genome Sequence of Candidatus Nitrososphaera evergladensis from Group I.1b Enriched from Everglades Soil Reveals Novel Genomic Features of the Ammonia-Oxidizing Archaea.</title>
        <authorList>
            <person name="Zhalnina K.V."/>
            <person name="Dias R."/>
            <person name="Leonard M.T."/>
            <person name="Dorr de Quadros P."/>
            <person name="Camargo F.A."/>
            <person name="Drew J.C."/>
            <person name="Farmerie W.G."/>
            <person name="Daroub S.H."/>
            <person name="Triplett E.W."/>
        </authorList>
    </citation>
    <scope>NUCLEOTIDE SEQUENCE [LARGE SCALE GENOMIC DNA]</scope>
    <source>
        <strain evidence="2 3">SR1</strain>
    </source>
</reference>
<feature type="transmembrane region" description="Helical" evidence="1">
    <location>
        <begin position="94"/>
        <end position="111"/>
    </location>
</feature>
<evidence type="ECO:0000313" key="2">
    <source>
        <dbReference type="EMBL" id="AIF85006.1"/>
    </source>
</evidence>
<proteinExistence type="predicted"/>
<organism evidence="2 3">
    <name type="scientific">Candidatus Nitrososphaera evergladensis SR1</name>
    <dbReference type="NCBI Taxonomy" id="1459636"/>
    <lineage>
        <taxon>Archaea</taxon>
        <taxon>Nitrososphaerota</taxon>
        <taxon>Nitrososphaeria</taxon>
        <taxon>Nitrososphaerales</taxon>
        <taxon>Nitrososphaeraceae</taxon>
        <taxon>Nitrososphaera</taxon>
    </lineage>
</organism>
<dbReference type="Proteomes" id="UP000028194">
    <property type="component" value="Chromosome"/>
</dbReference>
<feature type="transmembrane region" description="Helical" evidence="1">
    <location>
        <begin position="117"/>
        <end position="139"/>
    </location>
</feature>
<dbReference type="KEGG" id="nev:NTE_02971"/>
<evidence type="ECO:0000313" key="3">
    <source>
        <dbReference type="Proteomes" id="UP000028194"/>
    </source>
</evidence>
<protein>
    <submittedName>
        <fullName evidence="2">Uncharacterized protein</fullName>
    </submittedName>
</protein>
<gene>
    <name evidence="2" type="ORF">NTE_02971</name>
</gene>
<accession>A0A075MTQ7</accession>
<sequence length="287" mass="31417">MEGGDSDEIERKLQGRTLQVYLYLLKKGEPGGIREIQRDLGLSSPSVADYQVEKLVGMGLAAKDGYGRVHVTRKVKVRALESYVNFGRFSVPRLAFYASVFSAVAVLYVMFNLSSWSVYGVAVPLAAAGVLWLEAWRMWRFSLLERADRAESRRIKNAKGVLPLIVPGMVALAVFATGGAFLFQYVQELPSVQVVQNYITPDAGAAQQQATTIEESITLSKEKVAAAGQSAFAASSLAPSILPLAGATVIGFLGYLLVKYRCEGRVRMPEQVLHDASGTQDYPERFR</sequence>
<dbReference type="GeneID" id="41598642"/>
<dbReference type="HOGENOM" id="CLU_968388_0_0_2"/>
<dbReference type="OrthoDB" id="11833at2157"/>
<dbReference type="RefSeq" id="WP_148701480.1">
    <property type="nucleotide sequence ID" value="NZ_CP007174.1"/>
</dbReference>
<feature type="transmembrane region" description="Helical" evidence="1">
    <location>
        <begin position="160"/>
        <end position="183"/>
    </location>
</feature>
<keyword evidence="1" id="KW-0472">Membrane</keyword>
<name>A0A075MTQ7_9ARCH</name>
<keyword evidence="3" id="KW-1185">Reference proteome</keyword>